<dbReference type="STRING" id="106549.A0A540M931"/>
<dbReference type="Proteomes" id="UP000315295">
    <property type="component" value="Unassembled WGS sequence"/>
</dbReference>
<dbReference type="AlphaFoldDB" id="A0A540M931"/>
<organism evidence="3 4">
    <name type="scientific">Malus baccata</name>
    <name type="common">Siberian crab apple</name>
    <name type="synonym">Pyrus baccata</name>
    <dbReference type="NCBI Taxonomy" id="106549"/>
    <lineage>
        <taxon>Eukaryota</taxon>
        <taxon>Viridiplantae</taxon>
        <taxon>Streptophyta</taxon>
        <taxon>Embryophyta</taxon>
        <taxon>Tracheophyta</taxon>
        <taxon>Spermatophyta</taxon>
        <taxon>Magnoliopsida</taxon>
        <taxon>eudicotyledons</taxon>
        <taxon>Gunneridae</taxon>
        <taxon>Pentapetalae</taxon>
        <taxon>rosids</taxon>
        <taxon>fabids</taxon>
        <taxon>Rosales</taxon>
        <taxon>Rosaceae</taxon>
        <taxon>Amygdaloideae</taxon>
        <taxon>Maleae</taxon>
        <taxon>Malus</taxon>
    </lineage>
</organism>
<keyword evidence="1" id="KW-0808">Transferase</keyword>
<dbReference type="Gene3D" id="3.30.559.10">
    <property type="entry name" value="Chloramphenicol acetyltransferase-like domain"/>
    <property type="match status" value="1"/>
</dbReference>
<dbReference type="EMBL" id="VIEB01000319">
    <property type="protein sequence ID" value="TQD95254.1"/>
    <property type="molecule type" value="Genomic_DNA"/>
</dbReference>
<dbReference type="GO" id="GO:0016747">
    <property type="term" value="F:acyltransferase activity, transferring groups other than amino-acyl groups"/>
    <property type="evidence" value="ECO:0007669"/>
    <property type="project" value="UniProtKB-ARBA"/>
</dbReference>
<protein>
    <recommendedName>
        <fullName evidence="5">Transferase</fullName>
    </recommendedName>
</protein>
<keyword evidence="2" id="KW-0012">Acyltransferase</keyword>
<dbReference type="PANTHER" id="PTHR31625">
    <property type="match status" value="1"/>
</dbReference>
<proteinExistence type="predicted"/>
<name>A0A540M931_MALBA</name>
<evidence type="ECO:0000313" key="3">
    <source>
        <dbReference type="EMBL" id="TQD95254.1"/>
    </source>
</evidence>
<evidence type="ECO:0008006" key="5">
    <source>
        <dbReference type="Google" id="ProtNLM"/>
    </source>
</evidence>
<reference evidence="3 4" key="1">
    <citation type="journal article" date="2019" name="G3 (Bethesda)">
        <title>Sequencing of a Wild Apple (Malus baccata) Genome Unravels the Differences Between Cultivated and Wild Apple Species Regarding Disease Resistance and Cold Tolerance.</title>
        <authorList>
            <person name="Chen X."/>
        </authorList>
    </citation>
    <scope>NUCLEOTIDE SEQUENCE [LARGE SCALE GENOMIC DNA]</scope>
    <source>
        <strain evidence="4">cv. Shandingzi</strain>
        <tissue evidence="3">Leaves</tissue>
    </source>
</reference>
<evidence type="ECO:0000256" key="1">
    <source>
        <dbReference type="ARBA" id="ARBA00022679"/>
    </source>
</evidence>
<accession>A0A540M931</accession>
<dbReference type="InterPro" id="IPR023213">
    <property type="entry name" value="CAT-like_dom_sf"/>
</dbReference>
<comment type="caution">
    <text evidence="3">The sequence shown here is derived from an EMBL/GenBank/DDBJ whole genome shotgun (WGS) entry which is preliminary data.</text>
</comment>
<evidence type="ECO:0000256" key="2">
    <source>
        <dbReference type="ARBA" id="ARBA00023315"/>
    </source>
</evidence>
<evidence type="ECO:0000313" key="4">
    <source>
        <dbReference type="Proteomes" id="UP000315295"/>
    </source>
</evidence>
<gene>
    <name evidence="3" type="ORF">C1H46_019046</name>
</gene>
<dbReference type="InterPro" id="IPR051504">
    <property type="entry name" value="Plant_metabolite_acyltrans"/>
</dbReference>
<keyword evidence="4" id="KW-1185">Reference proteome</keyword>
<sequence>MLFTSGTLIFFHSTIIPKLKSQNLALYSYHPPTFSTSCRKHHLARKLSEPTLNHVKGDTLSLSVAESDAIFCSLSSNDLKIEPKEYHPFVPGQLAVLRKSRRDGVSNHHFFSNSGGFSIGISMHHAALDVKTRFLFLKSWAHIYEHVHQSDGILLPDQPKPSYDRSLIRHPIGLQLEAIYLNEFLNMNGRQNNLSLMVAARYIYIISSDIKVISRSTQVVRKNRTGEITFSDGKNGGGAVGIALVMEKHHMDYGGFCFSIC</sequence>